<dbReference type="PANTHER" id="PTHR33393:SF13">
    <property type="entry name" value="PGA BIOSYNTHESIS PROTEIN CAPA"/>
    <property type="match status" value="1"/>
</dbReference>
<keyword evidence="5" id="KW-1185">Reference proteome</keyword>
<evidence type="ECO:0000256" key="2">
    <source>
        <dbReference type="SAM" id="SignalP"/>
    </source>
</evidence>
<dbReference type="AlphaFoldDB" id="A0A9X2G033"/>
<dbReference type="Pfam" id="PF09587">
    <property type="entry name" value="PGA_cap"/>
    <property type="match status" value="1"/>
</dbReference>
<comment type="caution">
    <text evidence="4">The sequence shown here is derived from an EMBL/GenBank/DDBJ whole genome shotgun (WGS) entry which is preliminary data.</text>
</comment>
<dbReference type="PANTHER" id="PTHR33393">
    <property type="entry name" value="POLYGLUTAMINE SYNTHESIS ACCESSORY PROTEIN RV0574C-RELATED"/>
    <property type="match status" value="1"/>
</dbReference>
<dbReference type="PROSITE" id="PS51257">
    <property type="entry name" value="PROKAR_LIPOPROTEIN"/>
    <property type="match status" value="1"/>
</dbReference>
<evidence type="ECO:0000313" key="5">
    <source>
        <dbReference type="Proteomes" id="UP001139493"/>
    </source>
</evidence>
<dbReference type="Proteomes" id="UP001139493">
    <property type="component" value="Unassembled WGS sequence"/>
</dbReference>
<dbReference type="InterPro" id="IPR052169">
    <property type="entry name" value="CW_Biosynth-Accessory"/>
</dbReference>
<evidence type="ECO:0000313" key="4">
    <source>
        <dbReference type="EMBL" id="MCP2264359.1"/>
    </source>
</evidence>
<accession>A0A9X2G033</accession>
<sequence>MNVRTRRPLAALVAGVALLAVAGCATASDASEPAEPPEITLTFAGDVHFEDRVAELLTDPATAFGPVAEELSDGDLTIVNLETPITSRGVPEDKNYLFRAPDTAVPALTEAGIDVVSLANNHTLDYGQPGLADTARKAAAGGLDTVGVGPDIDAAFTPVHRTVQGVDVAILAFSQVDDLAEEWAATPDRAGMAMAFDTERAYAAVRAARAESDLVVVLPHWGAEYDQCPTGRQAAFAQGLVDAGADVIVGAHAHVLQGAGHLGDAYVAYGLGNFLWYSEGLDEPYSARAGVLRLTVQGREVTGSEFVPTVMTPTGQPEVLRGWRADLARHNFDELRACADLSGES</sequence>
<dbReference type="SMART" id="SM00854">
    <property type="entry name" value="PGA_cap"/>
    <property type="match status" value="1"/>
</dbReference>
<gene>
    <name evidence="4" type="ORF">APR03_001695</name>
</gene>
<dbReference type="InterPro" id="IPR029052">
    <property type="entry name" value="Metallo-depent_PP-like"/>
</dbReference>
<dbReference type="InterPro" id="IPR019079">
    <property type="entry name" value="Capsule_synth_CapA"/>
</dbReference>
<evidence type="ECO:0000256" key="1">
    <source>
        <dbReference type="ARBA" id="ARBA00005662"/>
    </source>
</evidence>
<evidence type="ECO:0000259" key="3">
    <source>
        <dbReference type="SMART" id="SM00854"/>
    </source>
</evidence>
<dbReference type="Gene3D" id="3.60.21.10">
    <property type="match status" value="1"/>
</dbReference>
<feature type="signal peptide" evidence="2">
    <location>
        <begin position="1"/>
        <end position="27"/>
    </location>
</feature>
<name>A0A9X2G033_9MICO</name>
<organism evidence="4 5">
    <name type="scientific">Promicromonospora thailandica</name>
    <dbReference type="NCBI Taxonomy" id="765201"/>
    <lineage>
        <taxon>Bacteria</taxon>
        <taxon>Bacillati</taxon>
        <taxon>Actinomycetota</taxon>
        <taxon>Actinomycetes</taxon>
        <taxon>Micrococcales</taxon>
        <taxon>Promicromonosporaceae</taxon>
        <taxon>Promicromonospora</taxon>
    </lineage>
</organism>
<reference evidence="4" key="1">
    <citation type="submission" date="2022-06" db="EMBL/GenBank/DDBJ databases">
        <title>Genomic Encyclopedia of Archaeal and Bacterial Type Strains, Phase II (KMG-II): from individual species to whole genera.</title>
        <authorList>
            <person name="Goeker M."/>
        </authorList>
    </citation>
    <scope>NUCLEOTIDE SEQUENCE</scope>
    <source>
        <strain evidence="4">DSM 26652</strain>
    </source>
</reference>
<keyword evidence="2" id="KW-0732">Signal</keyword>
<feature type="chain" id="PRO_5040734247" evidence="2">
    <location>
        <begin position="28"/>
        <end position="345"/>
    </location>
</feature>
<protein>
    <submittedName>
        <fullName evidence="4">Poly-gamma-glutamate synthesis protein (Capsule biosynthesis protein)</fullName>
    </submittedName>
</protein>
<dbReference type="SUPFAM" id="SSF56300">
    <property type="entry name" value="Metallo-dependent phosphatases"/>
    <property type="match status" value="1"/>
</dbReference>
<dbReference type="CDD" id="cd07381">
    <property type="entry name" value="MPP_CapA"/>
    <property type="match status" value="1"/>
</dbReference>
<proteinExistence type="inferred from homology"/>
<comment type="similarity">
    <text evidence="1">Belongs to the CapA family.</text>
</comment>
<feature type="domain" description="Capsule synthesis protein CapA" evidence="3">
    <location>
        <begin position="40"/>
        <end position="278"/>
    </location>
</feature>
<dbReference type="RefSeq" id="WP_253834640.1">
    <property type="nucleotide sequence ID" value="NZ_JAMTCS010000004.1"/>
</dbReference>
<dbReference type="EMBL" id="JAMTCS010000004">
    <property type="protein sequence ID" value="MCP2264359.1"/>
    <property type="molecule type" value="Genomic_DNA"/>
</dbReference>